<gene>
    <name evidence="1" type="ORF">GCM10023184_33140</name>
</gene>
<dbReference type="SUPFAM" id="SSF55729">
    <property type="entry name" value="Acyl-CoA N-acyltransferases (Nat)"/>
    <property type="match status" value="1"/>
</dbReference>
<proteinExistence type="predicted"/>
<evidence type="ECO:0008006" key="3">
    <source>
        <dbReference type="Google" id="ProtNLM"/>
    </source>
</evidence>
<evidence type="ECO:0000313" key="1">
    <source>
        <dbReference type="EMBL" id="GAA4337351.1"/>
    </source>
</evidence>
<dbReference type="PANTHER" id="PTHR41368:SF1">
    <property type="entry name" value="PROTEIN YGHO"/>
    <property type="match status" value="1"/>
</dbReference>
<name>A0ABP8HCS0_9BACT</name>
<reference evidence="2" key="1">
    <citation type="journal article" date="2019" name="Int. J. Syst. Evol. Microbiol.">
        <title>The Global Catalogue of Microorganisms (GCM) 10K type strain sequencing project: providing services to taxonomists for standard genome sequencing and annotation.</title>
        <authorList>
            <consortium name="The Broad Institute Genomics Platform"/>
            <consortium name="The Broad Institute Genome Sequencing Center for Infectious Disease"/>
            <person name="Wu L."/>
            <person name="Ma J."/>
        </authorList>
    </citation>
    <scope>NUCLEOTIDE SEQUENCE [LARGE SCALE GENOMIC DNA]</scope>
    <source>
        <strain evidence="2">JCM 17919</strain>
    </source>
</reference>
<evidence type="ECO:0000313" key="2">
    <source>
        <dbReference type="Proteomes" id="UP001501725"/>
    </source>
</evidence>
<keyword evidence="2" id="KW-1185">Reference proteome</keyword>
<dbReference type="Proteomes" id="UP001501725">
    <property type="component" value="Unassembled WGS sequence"/>
</dbReference>
<dbReference type="InterPro" id="IPR016181">
    <property type="entry name" value="Acyl_CoA_acyltransferase"/>
</dbReference>
<dbReference type="PANTHER" id="PTHR41368">
    <property type="entry name" value="PROTEIN YGHO"/>
    <property type="match status" value="1"/>
</dbReference>
<comment type="caution">
    <text evidence="1">The sequence shown here is derived from an EMBL/GenBank/DDBJ whole genome shotgun (WGS) entry which is preliminary data.</text>
</comment>
<protein>
    <recommendedName>
        <fullName evidence="3">GNAT family N-acetyltransferase</fullName>
    </recommendedName>
</protein>
<organism evidence="1 2">
    <name type="scientific">Flaviaesturariibacter amylovorans</name>
    <dbReference type="NCBI Taxonomy" id="1084520"/>
    <lineage>
        <taxon>Bacteria</taxon>
        <taxon>Pseudomonadati</taxon>
        <taxon>Bacteroidota</taxon>
        <taxon>Chitinophagia</taxon>
        <taxon>Chitinophagales</taxon>
        <taxon>Chitinophagaceae</taxon>
        <taxon>Flaviaestuariibacter</taxon>
    </lineage>
</organism>
<accession>A0ABP8HCS0</accession>
<dbReference type="EMBL" id="BAABGY010000009">
    <property type="protein sequence ID" value="GAA4337351.1"/>
    <property type="molecule type" value="Genomic_DNA"/>
</dbReference>
<dbReference type="InterPro" id="IPR039968">
    <property type="entry name" value="BcerS-like"/>
</dbReference>
<sequence length="391" mass="45345">MSQLQLLEVTTPALAQDFLMANVAVNKENPNYIRPLDKDVDDVFDPKKNKTYRFGEAARWVLKGPDGKLLGRIAAFTNKKYKNKGDEVPVGGMGFFDCINDQQAADMLLDVAKHWLLQRGMEAMDGPINFGERDRWWGVEVEGFAPPLYGMNFNLPYYKDLLEQYGFRPFYNQVCFGMHLKVPLTQKIHERARPYQEDPAFSARHIEKSKLEKYAVDFTTVYNAAWAGHGGLKELKKEQVLLMFKKMKPVMDERIIWFVYHHDKPAAIFVNLPDLNQWFRHLHGKFGLLQKLKFLWVKATKKCTKATGLVFGIIPEFQGKGLDAYLIAETGKVIQHIEYLEYEMQWIGDFNPKMINVAKNIADNTFVSRKLTTYRYLFDRTKEFKPHPVLA</sequence>
<dbReference type="RefSeq" id="WP_345256894.1">
    <property type="nucleotide sequence ID" value="NZ_BAABGY010000009.1"/>
</dbReference>